<dbReference type="Pfam" id="PF00512">
    <property type="entry name" value="HisKA"/>
    <property type="match status" value="1"/>
</dbReference>
<evidence type="ECO:0000256" key="1">
    <source>
        <dbReference type="ARBA" id="ARBA00000085"/>
    </source>
</evidence>
<dbReference type="SUPFAM" id="SSF47384">
    <property type="entry name" value="Homodimeric domain of signal transducing histidine kinase"/>
    <property type="match status" value="1"/>
</dbReference>
<evidence type="ECO:0000256" key="10">
    <source>
        <dbReference type="SAM" id="Phobius"/>
    </source>
</evidence>
<dbReference type="SMART" id="SM00387">
    <property type="entry name" value="HATPase_c"/>
    <property type="match status" value="1"/>
</dbReference>
<keyword evidence="15" id="KW-1185">Reference proteome</keyword>
<evidence type="ECO:0000256" key="4">
    <source>
        <dbReference type="ARBA" id="ARBA00022553"/>
    </source>
</evidence>
<evidence type="ECO:0000256" key="7">
    <source>
        <dbReference type="ARBA" id="ARBA00023012"/>
    </source>
</evidence>
<keyword evidence="5" id="KW-0808">Transferase</keyword>
<dbReference type="Pfam" id="PF00072">
    <property type="entry name" value="Response_reg"/>
    <property type="match status" value="1"/>
</dbReference>
<proteinExistence type="predicted"/>
<dbReference type="Gene3D" id="3.30.565.10">
    <property type="entry name" value="Histidine kinase-like ATPase, C-terminal domain"/>
    <property type="match status" value="1"/>
</dbReference>
<dbReference type="InterPro" id="IPR032255">
    <property type="entry name" value="HBM"/>
</dbReference>
<dbReference type="Pfam" id="PF00672">
    <property type="entry name" value="HAMP"/>
    <property type="match status" value="1"/>
</dbReference>
<organism evidence="14 15">
    <name type="scientific">Leptothoe kymatousa TAU-MAC 1615</name>
    <dbReference type="NCBI Taxonomy" id="2364775"/>
    <lineage>
        <taxon>Bacteria</taxon>
        <taxon>Bacillati</taxon>
        <taxon>Cyanobacteriota</taxon>
        <taxon>Cyanophyceae</taxon>
        <taxon>Nodosilineales</taxon>
        <taxon>Cymatolegaceae</taxon>
        <taxon>Leptothoe</taxon>
        <taxon>Leptothoe kymatousa</taxon>
    </lineage>
</organism>
<keyword evidence="10" id="KW-0472">Membrane</keyword>
<dbReference type="CDD" id="cd00082">
    <property type="entry name" value="HisKA"/>
    <property type="match status" value="1"/>
</dbReference>
<evidence type="ECO:0000256" key="9">
    <source>
        <dbReference type="SAM" id="Coils"/>
    </source>
</evidence>
<dbReference type="InterPro" id="IPR003594">
    <property type="entry name" value="HATPase_dom"/>
</dbReference>
<dbReference type="SMART" id="SM00448">
    <property type="entry name" value="REC"/>
    <property type="match status" value="1"/>
</dbReference>
<dbReference type="InterPro" id="IPR004358">
    <property type="entry name" value="Sig_transdc_His_kin-like_C"/>
</dbReference>
<protein>
    <recommendedName>
        <fullName evidence="3">histidine kinase</fullName>
        <ecNumber evidence="3">2.7.13.3</ecNumber>
    </recommendedName>
</protein>
<feature type="transmembrane region" description="Helical" evidence="10">
    <location>
        <begin position="281"/>
        <end position="302"/>
    </location>
</feature>
<accession>A0ABS5Y785</accession>
<dbReference type="PANTHER" id="PTHR43047">
    <property type="entry name" value="TWO-COMPONENT HISTIDINE PROTEIN KINASE"/>
    <property type="match status" value="1"/>
</dbReference>
<feature type="modified residue" description="4-aspartylphosphate" evidence="8">
    <location>
        <position position="679"/>
    </location>
</feature>
<dbReference type="PROSITE" id="PS50109">
    <property type="entry name" value="HIS_KIN"/>
    <property type="match status" value="1"/>
</dbReference>
<feature type="domain" description="HAMP" evidence="13">
    <location>
        <begin position="306"/>
        <end position="359"/>
    </location>
</feature>
<sequence>MNRYRLGFFNQLSRLAVVALVVTLLLAVLDFRDRAKVNRILTEQQMLLLLKNQLTQANQDLLQARLNESQLINTQKSIFFEKFETQLKQAKALTQTLVGQSQDGEIIEPLTNTMVHLENYQHSVAKTRSLQRAMGLDSDDGILPRLQTSNQNIEELLEQAENKDLIFKFVQMKIFEKDFSSTLDMRLVNQLNDQVDQLDIAIRTANLSADLKGTLLNETDAYQQLVSVFISNTIELELSIAESTLHYDRIGPKIILSQDRIDQLLEQASGQLRSQRRSSTLQTIAVFTSAFIVLLCLVILQLRGARQLTKRLQQLARGMQEVAAGHFEEIGELPRGHDEVGTLAETFSAMAAQIQNQIAVIKKAQEKAEIANQAKSDFLANMSHELRTPLNAILGFTQVMQQHHGLTTEQYDYLAIIGQSGEHLLALINDVLDMSKIEAGKSTLNEESFDIHKLLKTLEAMLRVTAEAKGLVLRVDCGPEVPRWIQTDQQKLRQILINLLGNALKFTQQGYVSLQITLADGPADHGASPIQFLTFAVTDSGPGIAPDERQHLFESFNQGQQGKLRGGTGLGLAISQRFVQLMQGKIRVQSQLGQGSQFSFDLPVGVAAAHAPGVKPRTVVELAANQPDYRILVVDNNQLSRLLMVQFLTGVGFSVQTAIHGQDALERCQQWYPHLIWMDFNMPIMDGCEATRQIKQWALAQDPAHWALQPPVPASRSFPLVIALTATTFEADRQRLLAAGCIDFVGKPIQRELILQKMADYLEVCFHYGDTANGDTANGDTANPASSPLPSSNADLSADMLQTMPLEWVKRLHQEVCLAEQDNVIDLVDGIMHDHPSLGLAIQHLVDQFDYGKIIACTEQVLNYE</sequence>
<dbReference type="InterPro" id="IPR003661">
    <property type="entry name" value="HisK_dim/P_dom"/>
</dbReference>
<evidence type="ECO:0000256" key="5">
    <source>
        <dbReference type="ARBA" id="ARBA00022679"/>
    </source>
</evidence>
<feature type="domain" description="Histidine kinase" evidence="11">
    <location>
        <begin position="381"/>
        <end position="606"/>
    </location>
</feature>
<reference evidence="14 15" key="1">
    <citation type="journal article" date="2021" name="Mar. Drugs">
        <title>Genome Reduction and Secondary Metabolism of the Marine Sponge-Associated Cyanobacterium Leptothoe.</title>
        <authorList>
            <person name="Konstantinou D."/>
            <person name="Popin R.V."/>
            <person name="Fewer D.P."/>
            <person name="Sivonen K."/>
            <person name="Gkelis S."/>
        </authorList>
    </citation>
    <scope>NUCLEOTIDE SEQUENCE [LARGE SCALE GENOMIC DNA]</scope>
    <source>
        <strain evidence="14 15">TAU-MAC 1615</strain>
    </source>
</reference>
<dbReference type="PRINTS" id="PR00344">
    <property type="entry name" value="BCTRLSENSOR"/>
</dbReference>
<dbReference type="Gene3D" id="1.10.287.130">
    <property type="match status" value="1"/>
</dbReference>
<evidence type="ECO:0000259" key="13">
    <source>
        <dbReference type="PROSITE" id="PS50885"/>
    </source>
</evidence>
<keyword evidence="10" id="KW-1133">Transmembrane helix</keyword>
<keyword evidence="10" id="KW-0812">Transmembrane</keyword>
<gene>
    <name evidence="14" type="ORF">IXB28_11425</name>
</gene>
<evidence type="ECO:0000256" key="6">
    <source>
        <dbReference type="ARBA" id="ARBA00022777"/>
    </source>
</evidence>
<dbReference type="Pfam" id="PF02518">
    <property type="entry name" value="HATPase_c"/>
    <property type="match status" value="1"/>
</dbReference>
<dbReference type="SUPFAM" id="SSF158472">
    <property type="entry name" value="HAMP domain-like"/>
    <property type="match status" value="1"/>
</dbReference>
<keyword evidence="7" id="KW-0902">Two-component regulatory system</keyword>
<dbReference type="SUPFAM" id="SSF55874">
    <property type="entry name" value="ATPase domain of HSP90 chaperone/DNA topoisomerase II/histidine kinase"/>
    <property type="match status" value="1"/>
</dbReference>
<evidence type="ECO:0000313" key="14">
    <source>
        <dbReference type="EMBL" id="MBT9312820.1"/>
    </source>
</evidence>
<feature type="coiled-coil region" evidence="9">
    <location>
        <begin position="354"/>
        <end position="381"/>
    </location>
</feature>
<dbReference type="EMBL" id="JADOER010000010">
    <property type="protein sequence ID" value="MBT9312820.1"/>
    <property type="molecule type" value="Genomic_DNA"/>
</dbReference>
<dbReference type="EC" id="2.7.13.3" evidence="3"/>
<dbReference type="InterPro" id="IPR036890">
    <property type="entry name" value="HATPase_C_sf"/>
</dbReference>
<name>A0ABS5Y785_9CYAN</name>
<dbReference type="CDD" id="cd16922">
    <property type="entry name" value="HATPase_EvgS-ArcB-TorS-like"/>
    <property type="match status" value="1"/>
</dbReference>
<comment type="caution">
    <text evidence="14">The sequence shown here is derived from an EMBL/GenBank/DDBJ whole genome shotgun (WGS) entry which is preliminary data.</text>
</comment>
<dbReference type="InterPro" id="IPR005467">
    <property type="entry name" value="His_kinase_dom"/>
</dbReference>
<dbReference type="Gene3D" id="6.10.340.10">
    <property type="match status" value="1"/>
</dbReference>
<feature type="transmembrane region" description="Helical" evidence="10">
    <location>
        <begin position="12"/>
        <end position="31"/>
    </location>
</feature>
<keyword evidence="9" id="KW-0175">Coiled coil</keyword>
<dbReference type="Proteomes" id="UP001196661">
    <property type="component" value="Unassembled WGS sequence"/>
</dbReference>
<dbReference type="CDD" id="cd17546">
    <property type="entry name" value="REC_hyHK_CKI1_RcsC-like"/>
    <property type="match status" value="1"/>
</dbReference>
<comment type="catalytic activity">
    <reaction evidence="1">
        <text>ATP + protein L-histidine = ADP + protein N-phospho-L-histidine.</text>
        <dbReference type="EC" id="2.7.13.3"/>
    </reaction>
</comment>
<comment type="subcellular location">
    <subcellularLocation>
        <location evidence="2">Membrane</location>
    </subcellularLocation>
</comment>
<feature type="domain" description="Response regulatory" evidence="12">
    <location>
        <begin position="630"/>
        <end position="762"/>
    </location>
</feature>
<dbReference type="InterPro" id="IPR003660">
    <property type="entry name" value="HAMP_dom"/>
</dbReference>
<dbReference type="SMART" id="SM00388">
    <property type="entry name" value="HisKA"/>
    <property type="match status" value="1"/>
</dbReference>
<dbReference type="PROSITE" id="PS50885">
    <property type="entry name" value="HAMP"/>
    <property type="match status" value="1"/>
</dbReference>
<keyword evidence="6" id="KW-0418">Kinase</keyword>
<dbReference type="Gene3D" id="3.40.50.2300">
    <property type="match status" value="1"/>
</dbReference>
<evidence type="ECO:0000256" key="2">
    <source>
        <dbReference type="ARBA" id="ARBA00004370"/>
    </source>
</evidence>
<keyword evidence="4 8" id="KW-0597">Phosphoprotein</keyword>
<dbReference type="SUPFAM" id="SSF52172">
    <property type="entry name" value="CheY-like"/>
    <property type="match status" value="1"/>
</dbReference>
<evidence type="ECO:0000256" key="8">
    <source>
        <dbReference type="PROSITE-ProRule" id="PRU00169"/>
    </source>
</evidence>
<dbReference type="InterPro" id="IPR011006">
    <property type="entry name" value="CheY-like_superfamily"/>
</dbReference>
<dbReference type="PROSITE" id="PS50110">
    <property type="entry name" value="RESPONSE_REGULATORY"/>
    <property type="match status" value="1"/>
</dbReference>
<dbReference type="SMART" id="SM01358">
    <property type="entry name" value="HBM"/>
    <property type="match status" value="1"/>
</dbReference>
<evidence type="ECO:0000313" key="15">
    <source>
        <dbReference type="Proteomes" id="UP001196661"/>
    </source>
</evidence>
<dbReference type="SMART" id="SM00304">
    <property type="entry name" value="HAMP"/>
    <property type="match status" value="1"/>
</dbReference>
<dbReference type="InterPro" id="IPR036097">
    <property type="entry name" value="HisK_dim/P_sf"/>
</dbReference>
<evidence type="ECO:0000256" key="3">
    <source>
        <dbReference type="ARBA" id="ARBA00012438"/>
    </source>
</evidence>
<evidence type="ECO:0000259" key="12">
    <source>
        <dbReference type="PROSITE" id="PS50110"/>
    </source>
</evidence>
<dbReference type="CDD" id="cd06225">
    <property type="entry name" value="HAMP"/>
    <property type="match status" value="1"/>
</dbReference>
<evidence type="ECO:0000259" key="11">
    <source>
        <dbReference type="PROSITE" id="PS50109"/>
    </source>
</evidence>
<dbReference type="RefSeq" id="WP_215618724.1">
    <property type="nucleotide sequence ID" value="NZ_JADOER010000010.1"/>
</dbReference>
<dbReference type="InterPro" id="IPR001789">
    <property type="entry name" value="Sig_transdc_resp-reg_receiver"/>
</dbReference>